<comment type="caution">
    <text evidence="1">The sequence shown here is derived from an EMBL/GenBank/DDBJ whole genome shotgun (WGS) entry which is preliminary data.</text>
</comment>
<protein>
    <submittedName>
        <fullName evidence="1">Uncharacterized protein</fullName>
    </submittedName>
</protein>
<dbReference type="EMBL" id="REGN01003807">
    <property type="protein sequence ID" value="RNA20667.1"/>
    <property type="molecule type" value="Genomic_DNA"/>
</dbReference>
<name>A0A3M7RAW1_BRAPC</name>
<evidence type="ECO:0000313" key="1">
    <source>
        <dbReference type="EMBL" id="RNA20667.1"/>
    </source>
</evidence>
<reference evidence="1 2" key="1">
    <citation type="journal article" date="2018" name="Sci. Rep.">
        <title>Genomic signatures of local adaptation to the degree of environmental predictability in rotifers.</title>
        <authorList>
            <person name="Franch-Gras L."/>
            <person name="Hahn C."/>
            <person name="Garcia-Roger E.M."/>
            <person name="Carmona M.J."/>
            <person name="Serra M."/>
            <person name="Gomez A."/>
        </authorList>
    </citation>
    <scope>NUCLEOTIDE SEQUENCE [LARGE SCALE GENOMIC DNA]</scope>
    <source>
        <strain evidence="1">HYR1</strain>
    </source>
</reference>
<accession>A0A3M7RAW1</accession>
<keyword evidence="2" id="KW-1185">Reference proteome</keyword>
<gene>
    <name evidence="1" type="ORF">BpHYR1_027759</name>
</gene>
<sequence length="113" mass="13235">MSLKFIWYILPALKKHCCFKLFLENVHKRENSVMPMDGFFPDNEADNLLVSNRLELTYSAGSDYRVTYSAALRSIGEHLHYNSKVQFNKRINLFTYSCQSLKQFGITSDIRRC</sequence>
<dbReference type="AlphaFoldDB" id="A0A3M7RAW1"/>
<organism evidence="1 2">
    <name type="scientific">Brachionus plicatilis</name>
    <name type="common">Marine rotifer</name>
    <name type="synonym">Brachionus muelleri</name>
    <dbReference type="NCBI Taxonomy" id="10195"/>
    <lineage>
        <taxon>Eukaryota</taxon>
        <taxon>Metazoa</taxon>
        <taxon>Spiralia</taxon>
        <taxon>Gnathifera</taxon>
        <taxon>Rotifera</taxon>
        <taxon>Eurotatoria</taxon>
        <taxon>Monogononta</taxon>
        <taxon>Pseudotrocha</taxon>
        <taxon>Ploima</taxon>
        <taxon>Brachionidae</taxon>
        <taxon>Brachionus</taxon>
    </lineage>
</organism>
<evidence type="ECO:0000313" key="2">
    <source>
        <dbReference type="Proteomes" id="UP000276133"/>
    </source>
</evidence>
<dbReference type="Proteomes" id="UP000276133">
    <property type="component" value="Unassembled WGS sequence"/>
</dbReference>
<proteinExistence type="predicted"/>